<dbReference type="PANTHER" id="PTHR11895">
    <property type="entry name" value="TRANSAMIDASE"/>
    <property type="match status" value="1"/>
</dbReference>
<dbReference type="InterPro" id="IPR000120">
    <property type="entry name" value="Amidase"/>
</dbReference>
<dbReference type="NCBIfam" id="NF005565">
    <property type="entry name" value="PRK07235.1"/>
    <property type="match status" value="1"/>
</dbReference>
<feature type="region of interest" description="Disordered" evidence="1">
    <location>
        <begin position="47"/>
        <end position="74"/>
    </location>
</feature>
<dbReference type="SUPFAM" id="SSF75304">
    <property type="entry name" value="Amidase signature (AS) enzymes"/>
    <property type="match status" value="1"/>
</dbReference>
<name>A0AAW4PIU9_9EURY</name>
<dbReference type="InterPro" id="IPR036928">
    <property type="entry name" value="AS_sf"/>
</dbReference>
<dbReference type="InterPro" id="IPR023631">
    <property type="entry name" value="Amidase_dom"/>
</dbReference>
<dbReference type="AlphaFoldDB" id="A0AAW4PIU9"/>
<dbReference type="EC" id="3.5.1.4" evidence="3"/>
<evidence type="ECO:0000256" key="1">
    <source>
        <dbReference type="SAM" id="MobiDB-lite"/>
    </source>
</evidence>
<feature type="compositionally biased region" description="Basic and acidic residues" evidence="1">
    <location>
        <begin position="47"/>
        <end position="68"/>
    </location>
</feature>
<evidence type="ECO:0000313" key="4">
    <source>
        <dbReference type="Proteomes" id="UP001430455"/>
    </source>
</evidence>
<keyword evidence="4" id="KW-1185">Reference proteome</keyword>
<gene>
    <name evidence="3" type="ORF">EGH23_20265</name>
</gene>
<dbReference type="GO" id="GO:0004040">
    <property type="term" value="F:amidase activity"/>
    <property type="evidence" value="ECO:0007669"/>
    <property type="project" value="UniProtKB-EC"/>
</dbReference>
<dbReference type="Proteomes" id="UP001430455">
    <property type="component" value="Unassembled WGS sequence"/>
</dbReference>
<dbReference type="Gene3D" id="3.90.1300.10">
    <property type="entry name" value="Amidase signature (AS) domain"/>
    <property type="match status" value="1"/>
</dbReference>
<keyword evidence="3" id="KW-0378">Hydrolase</keyword>
<organism evidence="3 4">
    <name type="scientific">Haloarcula nitratireducens</name>
    <dbReference type="NCBI Taxonomy" id="2487749"/>
    <lineage>
        <taxon>Archaea</taxon>
        <taxon>Methanobacteriati</taxon>
        <taxon>Methanobacteriota</taxon>
        <taxon>Stenosarchaea group</taxon>
        <taxon>Halobacteria</taxon>
        <taxon>Halobacteriales</taxon>
        <taxon>Haloarculaceae</taxon>
        <taxon>Haloarcula</taxon>
    </lineage>
</organism>
<sequence>MAHDPTAETIATLAEDLGMSVTPAEAEDYAHLIETTLADYDEIRKMAEPAAPPEEKRYARSDSGRRPTEDEDPYNAWISRTEVIGADEGVLSDARVGLKDNIALAGVEMTCGSTFLKGYVPSITATVVHRLLDEGATIVGKNNMDSFGFSSSGDLSDFGAVRNPADKAYLAGGSSSGCAAALAADEIDIALGCDQGGSICVPAANCGVVGLRPTTGLVPYTGIFPIERTIDHVGPMAQRVADVAVTLDVIAGRDGLDARQPSDLRTESYTEALGKDVSGMTVALLEEGFDHPESKAAVTDAVDSAVELLESLGVEVKRLSVPIHNRAPAVAWLIWGYGSLHVFKQAGQVPQHDGWYDTDLKRIFSKCRAAVDTLPPMVKATLLAMEYIDQRHNALYGKAKNIGQSITRRYDDALEEVDAFILPTTPGKPLGVNPELDRIERIIRTFPPNKNTCPFAVTGHPTLTVPCGTVDGLPIGMMLVGSQFDESTILSIADAYERHSS</sequence>
<reference evidence="3 4" key="1">
    <citation type="submission" date="2021-06" db="EMBL/GenBank/DDBJ databases">
        <title>Halomicroarcula sp. a new haloarchaeum isolated from saline soil.</title>
        <authorList>
            <person name="Duran-Viseras A."/>
            <person name="Sanchez-Porro C."/>
            <person name="Ventosa A."/>
        </authorList>
    </citation>
    <scope>NUCLEOTIDE SEQUENCE [LARGE SCALE GENOMIC DNA]</scope>
    <source>
        <strain evidence="3 4">F27</strain>
    </source>
</reference>
<dbReference type="EMBL" id="RKLT01000016">
    <property type="protein sequence ID" value="MBX0297215.1"/>
    <property type="molecule type" value="Genomic_DNA"/>
</dbReference>
<protein>
    <submittedName>
        <fullName evidence="3">Amidase</fullName>
        <ecNumber evidence="3">3.5.1.4</ecNumber>
    </submittedName>
</protein>
<dbReference type="PANTHER" id="PTHR11895:SF170">
    <property type="entry name" value="AMIDASE"/>
    <property type="match status" value="1"/>
</dbReference>
<proteinExistence type="predicted"/>
<accession>A0AAW4PIU9</accession>
<feature type="domain" description="Amidase" evidence="2">
    <location>
        <begin position="85"/>
        <end position="490"/>
    </location>
</feature>
<comment type="caution">
    <text evidence="3">The sequence shown here is derived from an EMBL/GenBank/DDBJ whole genome shotgun (WGS) entry which is preliminary data.</text>
</comment>
<evidence type="ECO:0000259" key="2">
    <source>
        <dbReference type="Pfam" id="PF01425"/>
    </source>
</evidence>
<dbReference type="RefSeq" id="WP_220581805.1">
    <property type="nucleotide sequence ID" value="NZ_RKLT01000016.1"/>
</dbReference>
<evidence type="ECO:0000313" key="3">
    <source>
        <dbReference type="EMBL" id="MBX0297215.1"/>
    </source>
</evidence>
<dbReference type="Pfam" id="PF01425">
    <property type="entry name" value="Amidase"/>
    <property type="match status" value="1"/>
</dbReference>